<gene>
    <name evidence="1" type="ORF">SS50377_13546</name>
    <name evidence="2" type="ORF">SS50377_23786</name>
</gene>
<proteinExistence type="predicted"/>
<reference evidence="2" key="2">
    <citation type="submission" date="2020-12" db="EMBL/GenBank/DDBJ databases">
        <title>New Spironucleus salmonicida genome in near-complete chromosomes.</title>
        <authorList>
            <person name="Xu F."/>
            <person name="Kurt Z."/>
            <person name="Jimenez-Gonzalez A."/>
            <person name="Astvaldsson A."/>
            <person name="Andersson J.O."/>
            <person name="Svard S.G."/>
        </authorList>
    </citation>
    <scope>NUCLEOTIDE SEQUENCE</scope>
    <source>
        <strain evidence="2">ATCC 50377</strain>
    </source>
</reference>
<evidence type="ECO:0000313" key="2">
    <source>
        <dbReference type="EMBL" id="KAH0573851.1"/>
    </source>
</evidence>
<dbReference type="EMBL" id="KI546074">
    <property type="protein sequence ID" value="EST46464.1"/>
    <property type="molecule type" value="Genomic_DNA"/>
</dbReference>
<dbReference type="PANTHER" id="PTHR11183">
    <property type="entry name" value="GLYCOGENIN SUBFAMILY MEMBER"/>
    <property type="match status" value="1"/>
</dbReference>
<dbReference type="Pfam" id="PF01501">
    <property type="entry name" value="Glyco_transf_8"/>
    <property type="match status" value="1"/>
</dbReference>
<dbReference type="Gene3D" id="3.90.550.10">
    <property type="entry name" value="Spore Coat Polysaccharide Biosynthesis Protein SpsA, Chain A"/>
    <property type="match status" value="1"/>
</dbReference>
<evidence type="ECO:0000313" key="1">
    <source>
        <dbReference type="EMBL" id="EST46464.1"/>
    </source>
</evidence>
<reference evidence="1 2" key="1">
    <citation type="journal article" date="2014" name="PLoS Genet.">
        <title>The Genome of Spironucleus salmonicida Highlights a Fish Pathogen Adapted to Fluctuating Environments.</title>
        <authorList>
            <person name="Xu F."/>
            <person name="Jerlstrom-Hultqvist J."/>
            <person name="Einarsson E."/>
            <person name="Astvaldsson A."/>
            <person name="Svard S.G."/>
            <person name="Andersson J.O."/>
        </authorList>
    </citation>
    <scope>NUCLEOTIDE SEQUENCE</scope>
    <source>
        <strain evidence="2">ATCC 50377</strain>
    </source>
</reference>
<protein>
    <submittedName>
        <fullName evidence="1">Glycosyl transferase family 8 protein</fullName>
    </submittedName>
</protein>
<dbReference type="InterPro" id="IPR029044">
    <property type="entry name" value="Nucleotide-diphossugar_trans"/>
</dbReference>
<evidence type="ECO:0000313" key="3">
    <source>
        <dbReference type="Proteomes" id="UP000018208"/>
    </source>
</evidence>
<sequence length="363" mass="42276">MLDYSDFDINNIKPTPFEFAPTKKFSIATLVMDTHIYAQSAAALFQSLKANHLESSCDFIVFASNLSQHSLQLLNLYANVIIIPKIEFPVDLNKWPRFAKNYQNWLKSCFSKLYIFLLTQYDKCLFLDADMLCLHDFSHIFNLQTPFGTLVGKDKEGMESGIKINNEQLNNALINGYGISGAFFCVSPSIEQFNMLIQTIKNNSNGGFYSQNVNDRIPNAGPDETLISLNIENWTNVSRQFNCIPWLAHRFEKGEFQLRGNQNVYDGNLRDRKVFLIHYVAEKPWQSFENAKSHGDKVWEDVKKFYDVLDKVKSFVQDKVPGIEFMEQPSVDMWMSRQQCDKIWDNDYRRKFDKKQYNGKRFK</sequence>
<dbReference type="GO" id="GO:0016757">
    <property type="term" value="F:glycosyltransferase activity"/>
    <property type="evidence" value="ECO:0007669"/>
    <property type="project" value="InterPro"/>
</dbReference>
<keyword evidence="3" id="KW-1185">Reference proteome</keyword>
<name>V6M019_9EUKA</name>
<keyword evidence="1" id="KW-0808">Transferase</keyword>
<dbReference type="AlphaFoldDB" id="V6M019"/>
<dbReference type="SUPFAM" id="SSF53448">
    <property type="entry name" value="Nucleotide-diphospho-sugar transferases"/>
    <property type="match status" value="1"/>
</dbReference>
<dbReference type="VEuPathDB" id="GiardiaDB:SS50377_23786"/>
<organism evidence="1">
    <name type="scientific">Spironucleus salmonicida</name>
    <dbReference type="NCBI Taxonomy" id="348837"/>
    <lineage>
        <taxon>Eukaryota</taxon>
        <taxon>Metamonada</taxon>
        <taxon>Diplomonadida</taxon>
        <taxon>Hexamitidae</taxon>
        <taxon>Hexamitinae</taxon>
        <taxon>Spironucleus</taxon>
    </lineage>
</organism>
<accession>V6M019</accession>
<dbReference type="OrthoDB" id="2014201at2759"/>
<dbReference type="EMBL" id="AUWU02000004">
    <property type="protein sequence ID" value="KAH0573851.1"/>
    <property type="molecule type" value="Genomic_DNA"/>
</dbReference>
<dbReference type="InterPro" id="IPR050587">
    <property type="entry name" value="GNT1/Glycosyltrans_8"/>
</dbReference>
<dbReference type="Proteomes" id="UP000018208">
    <property type="component" value="Unassembled WGS sequence"/>
</dbReference>
<dbReference type="InterPro" id="IPR002495">
    <property type="entry name" value="Glyco_trans_8"/>
</dbReference>